<dbReference type="Proteomes" id="UP000509303">
    <property type="component" value="Chromosome"/>
</dbReference>
<reference evidence="1 2" key="1">
    <citation type="submission" date="2020-06" db="EMBL/GenBank/DDBJ databases">
        <title>Genome mining for natural products.</title>
        <authorList>
            <person name="Zhang B."/>
            <person name="Shi J."/>
            <person name="Ge H."/>
        </authorList>
    </citation>
    <scope>NUCLEOTIDE SEQUENCE [LARGE SCALE GENOMIC DNA]</scope>
    <source>
        <strain evidence="1 2">NA00687</strain>
    </source>
</reference>
<proteinExistence type="predicted"/>
<accession>A0A7H8NCI0</accession>
<evidence type="ECO:0000313" key="1">
    <source>
        <dbReference type="EMBL" id="QKW52199.1"/>
    </source>
</evidence>
<sequence length="64" mass="6575">MVLSVSAVLLLGVITVLLVKKNGLKAGHAVVCVMLGFYLAGSSMAPTIDELGTSVADVIGDIRF</sequence>
<evidence type="ECO:0008006" key="3">
    <source>
        <dbReference type="Google" id="ProtNLM"/>
    </source>
</evidence>
<name>A0A7H8NCI0_9ACTN</name>
<organism evidence="1 2">
    <name type="scientific">Streptomyces buecherae</name>
    <dbReference type="NCBI Taxonomy" id="2763006"/>
    <lineage>
        <taxon>Bacteria</taxon>
        <taxon>Bacillati</taxon>
        <taxon>Actinomycetota</taxon>
        <taxon>Actinomycetes</taxon>
        <taxon>Kitasatosporales</taxon>
        <taxon>Streptomycetaceae</taxon>
        <taxon>Streptomyces</taxon>
    </lineage>
</organism>
<evidence type="ECO:0000313" key="2">
    <source>
        <dbReference type="Proteomes" id="UP000509303"/>
    </source>
</evidence>
<protein>
    <recommendedName>
        <fullName evidence="3">DUF2304 family protein</fullName>
    </recommendedName>
</protein>
<keyword evidence="2" id="KW-1185">Reference proteome</keyword>
<dbReference type="EMBL" id="CP054929">
    <property type="protein sequence ID" value="QKW52199.1"/>
    <property type="molecule type" value="Genomic_DNA"/>
</dbReference>
<dbReference type="RefSeq" id="WP_176163905.1">
    <property type="nucleotide sequence ID" value="NZ_CP054929.1"/>
</dbReference>
<dbReference type="AlphaFoldDB" id="A0A7H8NCI0"/>
<gene>
    <name evidence="1" type="ORF">HUT08_24665</name>
</gene>